<dbReference type="AlphaFoldDB" id="A0A2T1DP62"/>
<reference evidence="2 3" key="2">
    <citation type="submission" date="2018-03" db="EMBL/GenBank/DDBJ databases">
        <title>The ancient ancestry and fast evolution of plastids.</title>
        <authorList>
            <person name="Moore K.R."/>
            <person name="Magnabosco C."/>
            <person name="Momper L."/>
            <person name="Gold D.A."/>
            <person name="Bosak T."/>
            <person name="Fournier G.P."/>
        </authorList>
    </citation>
    <scope>NUCLEOTIDE SEQUENCE [LARGE SCALE GENOMIC DNA]</scope>
    <source>
        <strain evidence="2 3">ULC007</strain>
    </source>
</reference>
<sequence>MTTIQNISTKTNKKLTTPQLIRSGLYITWGAGLLALITTITGVQEQRNAIKTVGKDTTPSIITAQRLKDGIAGMDAFAASEFLVPSRNIQSSFLEPVEKDKDGTNIQSYNERYRSVTERLIAAANNITYDEEREPIQTMQLGIGDYVAKIQQARDAHARRDQVGTLAAYLAAAEVMDKTLLPAADRLDQVNVKALNRTYEDQKFGSARSLFLIAIVILGLAGFLVMFQLFLSRRTRRTLNPFLLSATAIALLFLAHTIGSLLSASQHLTVAKRDAFESMHSLRQARALAYSANADESRYLLDVRNAATHEQAFFDKMNQIATPPNGQTFEQIILLARQESLTQQETKLTGLTGFLGDELSNITFPGERPAVIETLSALSNYLKIDQQIRQLQQNGKYREAIALCTGSNPGESDWAFNEFRKANQKTYDVNDKAFNDAITQGNQDLAGFEIKSAIAVIAIALLVLWGVMPRLKEYS</sequence>
<dbReference type="STRING" id="1920490.GCA_001895925_00988"/>
<feature type="transmembrane region" description="Helical" evidence="1">
    <location>
        <begin position="450"/>
        <end position="468"/>
    </location>
</feature>
<reference evidence="2 3" key="1">
    <citation type="submission" date="2018-02" db="EMBL/GenBank/DDBJ databases">
        <authorList>
            <person name="Cohen D.B."/>
            <person name="Kent A.D."/>
        </authorList>
    </citation>
    <scope>NUCLEOTIDE SEQUENCE [LARGE SCALE GENOMIC DNA]</scope>
    <source>
        <strain evidence="2 3">ULC007</strain>
    </source>
</reference>
<evidence type="ECO:0000313" key="3">
    <source>
        <dbReference type="Proteomes" id="UP000238634"/>
    </source>
</evidence>
<feature type="transmembrane region" description="Helical" evidence="1">
    <location>
        <begin position="242"/>
        <end position="264"/>
    </location>
</feature>
<dbReference type="Proteomes" id="UP000238634">
    <property type="component" value="Unassembled WGS sequence"/>
</dbReference>
<keyword evidence="1" id="KW-1133">Transmembrane helix</keyword>
<keyword evidence="1" id="KW-0472">Membrane</keyword>
<name>A0A2T1DP62_9CYAN</name>
<protein>
    <submittedName>
        <fullName evidence="2">Uncharacterized protein</fullName>
    </submittedName>
</protein>
<organism evidence="2 3">
    <name type="scientific">Phormidesmis priestleyi ULC007</name>
    <dbReference type="NCBI Taxonomy" id="1920490"/>
    <lineage>
        <taxon>Bacteria</taxon>
        <taxon>Bacillati</taxon>
        <taxon>Cyanobacteriota</taxon>
        <taxon>Cyanophyceae</taxon>
        <taxon>Leptolyngbyales</taxon>
        <taxon>Leptolyngbyaceae</taxon>
        <taxon>Phormidesmis</taxon>
    </lineage>
</organism>
<gene>
    <name evidence="2" type="ORF">C7B65_02205</name>
</gene>
<evidence type="ECO:0000313" key="2">
    <source>
        <dbReference type="EMBL" id="PSB22235.1"/>
    </source>
</evidence>
<evidence type="ECO:0000256" key="1">
    <source>
        <dbReference type="SAM" id="Phobius"/>
    </source>
</evidence>
<keyword evidence="3" id="KW-1185">Reference proteome</keyword>
<comment type="caution">
    <text evidence="2">The sequence shown here is derived from an EMBL/GenBank/DDBJ whole genome shotgun (WGS) entry which is preliminary data.</text>
</comment>
<dbReference type="OrthoDB" id="569023at2"/>
<keyword evidence="1" id="KW-0812">Transmembrane</keyword>
<accession>A0A2T1DP62</accession>
<proteinExistence type="predicted"/>
<feature type="transmembrane region" description="Helical" evidence="1">
    <location>
        <begin position="210"/>
        <end position="230"/>
    </location>
</feature>
<dbReference type="EMBL" id="PVWG01000001">
    <property type="protein sequence ID" value="PSB22235.1"/>
    <property type="molecule type" value="Genomic_DNA"/>
</dbReference>
<dbReference type="RefSeq" id="WP_073069255.1">
    <property type="nucleotide sequence ID" value="NZ_MPPI01000001.1"/>
</dbReference>
<feature type="transmembrane region" description="Helical" evidence="1">
    <location>
        <begin position="20"/>
        <end position="43"/>
    </location>
</feature>